<keyword evidence="3" id="KW-1185">Reference proteome</keyword>
<dbReference type="Proteomes" id="UP000251891">
    <property type="component" value="Unassembled WGS sequence"/>
</dbReference>
<evidence type="ECO:0000313" key="2">
    <source>
        <dbReference type="EMBL" id="RAY14192.1"/>
    </source>
</evidence>
<dbReference type="PROSITE" id="PS51257">
    <property type="entry name" value="PROKAR_LIPOPROTEIN"/>
    <property type="match status" value="1"/>
</dbReference>
<keyword evidence="1" id="KW-1133">Transmembrane helix</keyword>
<gene>
    <name evidence="2" type="ORF">DPM19_17800</name>
</gene>
<feature type="transmembrane region" description="Helical" evidence="1">
    <location>
        <begin position="33"/>
        <end position="57"/>
    </location>
</feature>
<accession>A0A365H5B2</accession>
<organism evidence="2 3">
    <name type="scientific">Actinomadura craniellae</name>
    <dbReference type="NCBI Taxonomy" id="2231787"/>
    <lineage>
        <taxon>Bacteria</taxon>
        <taxon>Bacillati</taxon>
        <taxon>Actinomycetota</taxon>
        <taxon>Actinomycetes</taxon>
        <taxon>Streptosporangiales</taxon>
        <taxon>Thermomonosporaceae</taxon>
        <taxon>Actinomadura</taxon>
    </lineage>
</organism>
<keyword evidence="1" id="KW-0472">Membrane</keyword>
<evidence type="ECO:0000256" key="1">
    <source>
        <dbReference type="SAM" id="Phobius"/>
    </source>
</evidence>
<sequence>MDLVRAYTPFPFGLAGIALGVIGCVGPRRGKPLAAAGAILSVLALALGVIMIGGRALQAFSG</sequence>
<evidence type="ECO:0000313" key="3">
    <source>
        <dbReference type="Proteomes" id="UP000251891"/>
    </source>
</evidence>
<comment type="caution">
    <text evidence="2">The sequence shown here is derived from an EMBL/GenBank/DDBJ whole genome shotgun (WGS) entry which is preliminary data.</text>
</comment>
<evidence type="ECO:0008006" key="4">
    <source>
        <dbReference type="Google" id="ProtNLM"/>
    </source>
</evidence>
<dbReference type="AlphaFoldDB" id="A0A365H5B2"/>
<feature type="transmembrane region" description="Helical" evidence="1">
    <location>
        <begin position="6"/>
        <end position="26"/>
    </location>
</feature>
<dbReference type="EMBL" id="QLYX01000007">
    <property type="protein sequence ID" value="RAY14192.1"/>
    <property type="molecule type" value="Genomic_DNA"/>
</dbReference>
<dbReference type="OrthoDB" id="4560955at2"/>
<proteinExistence type="predicted"/>
<keyword evidence="1" id="KW-0812">Transmembrane</keyword>
<protein>
    <recommendedName>
        <fullName evidence="4">DUF4190 domain-containing protein</fullName>
    </recommendedName>
</protein>
<reference evidence="2 3" key="1">
    <citation type="submission" date="2018-06" db="EMBL/GenBank/DDBJ databases">
        <title>Actinomadura craniellae sp. nov. isolated from marine sponge Craniella sp.</title>
        <authorList>
            <person name="Li L."/>
            <person name="Xu Q.H."/>
            <person name="Lin H.W."/>
            <person name="Lu Y.H."/>
        </authorList>
    </citation>
    <scope>NUCLEOTIDE SEQUENCE [LARGE SCALE GENOMIC DNA]</scope>
    <source>
        <strain evidence="2 3">LHW63021</strain>
    </source>
</reference>
<name>A0A365H5B2_9ACTN</name>